<protein>
    <recommendedName>
        <fullName evidence="4">Flagellar basal-body rod protein FlgF</fullName>
    </recommendedName>
</protein>
<dbReference type="InterPro" id="IPR012836">
    <property type="entry name" value="FlgF"/>
</dbReference>
<keyword evidence="8" id="KW-0969">Cilium</keyword>
<dbReference type="Pfam" id="PF06429">
    <property type="entry name" value="Flg_bbr_C"/>
    <property type="match status" value="1"/>
</dbReference>
<evidence type="ECO:0000259" key="7">
    <source>
        <dbReference type="Pfam" id="PF22692"/>
    </source>
</evidence>
<dbReference type="EMBL" id="JBHRTR010000031">
    <property type="protein sequence ID" value="MFC3229452.1"/>
    <property type="molecule type" value="Genomic_DNA"/>
</dbReference>
<evidence type="ECO:0000256" key="2">
    <source>
        <dbReference type="ARBA" id="ARBA00009677"/>
    </source>
</evidence>
<keyword evidence="9" id="KW-1185">Reference proteome</keyword>
<dbReference type="SUPFAM" id="SSF117143">
    <property type="entry name" value="Flagellar hook protein flgE"/>
    <property type="match status" value="1"/>
</dbReference>
<feature type="domain" description="Flagellar basal body rod protein N-terminal" evidence="5">
    <location>
        <begin position="5"/>
        <end position="35"/>
    </location>
</feature>
<dbReference type="NCBIfam" id="TIGR03506">
    <property type="entry name" value="FlgEFG_subfam"/>
    <property type="match status" value="1"/>
</dbReference>
<dbReference type="InterPro" id="IPR001444">
    <property type="entry name" value="Flag_bb_rod_N"/>
</dbReference>
<reference evidence="9" key="1">
    <citation type="journal article" date="2019" name="Int. J. Syst. Evol. Microbiol.">
        <title>The Global Catalogue of Microorganisms (GCM) 10K type strain sequencing project: providing services to taxonomists for standard genome sequencing and annotation.</title>
        <authorList>
            <consortium name="The Broad Institute Genomics Platform"/>
            <consortium name="The Broad Institute Genome Sequencing Center for Infectious Disease"/>
            <person name="Wu L."/>
            <person name="Ma J."/>
        </authorList>
    </citation>
    <scope>NUCLEOTIDE SEQUENCE [LARGE SCALE GENOMIC DNA]</scope>
    <source>
        <strain evidence="9">KCTC 42964</strain>
    </source>
</reference>
<dbReference type="RefSeq" id="WP_379903656.1">
    <property type="nucleotide sequence ID" value="NZ_JBHRTR010000031.1"/>
</dbReference>
<evidence type="ECO:0000256" key="3">
    <source>
        <dbReference type="ARBA" id="ARBA00023143"/>
    </source>
</evidence>
<sequence>MENTIYIALSRMTALRRQMDIVANNVANMNTTGFKGEQVLFEEYIERPQDKEPTSYVRDFGMLRDLTNGPITPTLRPLDVAIEGDGYFALAGPDGELYSRNGAFTLNADGELTHVSGFPVLGDNGQPIVIEDQTDRPSIDAAGVITDASGLEVGRLDIVTFEDERELRSIGAGLYTTELAPQPAEDFTLTQYALEGSNVNAITEMTKMMGLLRQYQSTQQMIDRNDSLDRKSISRIGQPV</sequence>
<dbReference type="Pfam" id="PF22692">
    <property type="entry name" value="LlgE_F_G_D1"/>
    <property type="match status" value="1"/>
</dbReference>
<comment type="caution">
    <text evidence="8">The sequence shown here is derived from an EMBL/GenBank/DDBJ whole genome shotgun (WGS) entry which is preliminary data.</text>
</comment>
<evidence type="ECO:0000259" key="6">
    <source>
        <dbReference type="Pfam" id="PF06429"/>
    </source>
</evidence>
<evidence type="ECO:0000313" key="9">
    <source>
        <dbReference type="Proteomes" id="UP001595528"/>
    </source>
</evidence>
<dbReference type="InterPro" id="IPR037925">
    <property type="entry name" value="FlgE/F/G-like"/>
</dbReference>
<dbReference type="Proteomes" id="UP001595528">
    <property type="component" value="Unassembled WGS sequence"/>
</dbReference>
<feature type="domain" description="Flagellar basal-body/hook protein C-terminal" evidence="6">
    <location>
        <begin position="191"/>
        <end position="233"/>
    </location>
</feature>
<keyword evidence="8" id="KW-0282">Flagellum</keyword>
<dbReference type="PANTHER" id="PTHR30435">
    <property type="entry name" value="FLAGELLAR PROTEIN"/>
    <property type="match status" value="1"/>
</dbReference>
<comment type="subcellular location">
    <subcellularLocation>
        <location evidence="1 4">Bacterial flagellum basal body</location>
    </subcellularLocation>
</comment>
<evidence type="ECO:0000259" key="5">
    <source>
        <dbReference type="Pfam" id="PF00460"/>
    </source>
</evidence>
<dbReference type="InterPro" id="IPR010930">
    <property type="entry name" value="Flg_bb/hook_C_dom"/>
</dbReference>
<gene>
    <name evidence="8" type="primary">flgF</name>
    <name evidence="8" type="ORF">ACFOGJ_19550</name>
</gene>
<dbReference type="PANTHER" id="PTHR30435:SF19">
    <property type="entry name" value="FLAGELLAR BASAL-BODY ROD PROTEIN FLGG"/>
    <property type="match status" value="1"/>
</dbReference>
<keyword evidence="8" id="KW-0966">Cell projection</keyword>
<dbReference type="Pfam" id="PF00460">
    <property type="entry name" value="Flg_bb_rod"/>
    <property type="match status" value="1"/>
</dbReference>
<feature type="domain" description="Flagellar hook protein FlgE/F/G-like D1" evidence="7">
    <location>
        <begin position="81"/>
        <end position="146"/>
    </location>
</feature>
<comment type="subunit">
    <text evidence="4">The basal body constitutes a major portion of the flagellar organelle and consists of five rings (E,L,P,S, and M) mounted on a central rod. The rod consists of about 26 subunits of FlgG in the distal portion, and FlgB, FlgC and FlgF are thought to build up the proximal portion of the rod with about 6 subunits each.</text>
</comment>
<proteinExistence type="inferred from homology"/>
<comment type="similarity">
    <text evidence="2 4">Belongs to the flagella basal body rod proteins family.</text>
</comment>
<dbReference type="InterPro" id="IPR019776">
    <property type="entry name" value="Flagellar_basal_body_rod_CS"/>
</dbReference>
<name>A0ABV7L4D1_9PROT</name>
<keyword evidence="3 4" id="KW-0975">Bacterial flagellum</keyword>
<evidence type="ECO:0000256" key="1">
    <source>
        <dbReference type="ARBA" id="ARBA00004117"/>
    </source>
</evidence>
<dbReference type="InterPro" id="IPR020013">
    <property type="entry name" value="Flagellar_FlgE/F/G"/>
</dbReference>
<dbReference type="NCBIfam" id="TIGR02490">
    <property type="entry name" value="flgF"/>
    <property type="match status" value="1"/>
</dbReference>
<dbReference type="InterPro" id="IPR053967">
    <property type="entry name" value="LlgE_F_G-like_D1"/>
</dbReference>
<dbReference type="PROSITE" id="PS00588">
    <property type="entry name" value="FLAGELLA_BB_ROD"/>
    <property type="match status" value="1"/>
</dbReference>
<evidence type="ECO:0000313" key="8">
    <source>
        <dbReference type="EMBL" id="MFC3229452.1"/>
    </source>
</evidence>
<accession>A0ABV7L4D1</accession>
<evidence type="ECO:0000256" key="4">
    <source>
        <dbReference type="RuleBase" id="RU362116"/>
    </source>
</evidence>
<organism evidence="8 9">
    <name type="scientific">Marinibaculum pumilum</name>
    <dbReference type="NCBI Taxonomy" id="1766165"/>
    <lineage>
        <taxon>Bacteria</taxon>
        <taxon>Pseudomonadati</taxon>
        <taxon>Pseudomonadota</taxon>
        <taxon>Alphaproteobacteria</taxon>
        <taxon>Rhodospirillales</taxon>
        <taxon>Rhodospirillaceae</taxon>
        <taxon>Marinibaculum</taxon>
    </lineage>
</organism>